<dbReference type="EMBL" id="JACXVP010000001">
    <property type="protein sequence ID" value="KAG5631406.1"/>
    <property type="molecule type" value="Genomic_DNA"/>
</dbReference>
<reference evidence="2 3" key="1">
    <citation type="submission" date="2020-09" db="EMBL/GenBank/DDBJ databases">
        <title>De no assembly of potato wild relative species, Solanum commersonii.</title>
        <authorList>
            <person name="Cho K."/>
        </authorList>
    </citation>
    <scope>NUCLEOTIDE SEQUENCE [LARGE SCALE GENOMIC DNA]</scope>
    <source>
        <strain evidence="2">LZ3.2</strain>
        <tissue evidence="2">Leaf</tissue>
    </source>
</reference>
<feature type="chain" id="PRO_5039899656" evidence="1">
    <location>
        <begin position="24"/>
        <end position="254"/>
    </location>
</feature>
<proteinExistence type="predicted"/>
<feature type="signal peptide" evidence="1">
    <location>
        <begin position="1"/>
        <end position="23"/>
    </location>
</feature>
<name>A0A9J6B3U6_SOLCO</name>
<comment type="caution">
    <text evidence="2">The sequence shown here is derived from an EMBL/GenBank/DDBJ whole genome shotgun (WGS) entry which is preliminary data.</text>
</comment>
<dbReference type="OrthoDB" id="1552040at2759"/>
<dbReference type="Proteomes" id="UP000824120">
    <property type="component" value="Chromosome 1"/>
</dbReference>
<organism evidence="2 3">
    <name type="scientific">Solanum commersonii</name>
    <name type="common">Commerson's wild potato</name>
    <name type="synonym">Commerson's nightshade</name>
    <dbReference type="NCBI Taxonomy" id="4109"/>
    <lineage>
        <taxon>Eukaryota</taxon>
        <taxon>Viridiplantae</taxon>
        <taxon>Streptophyta</taxon>
        <taxon>Embryophyta</taxon>
        <taxon>Tracheophyta</taxon>
        <taxon>Spermatophyta</taxon>
        <taxon>Magnoliopsida</taxon>
        <taxon>eudicotyledons</taxon>
        <taxon>Gunneridae</taxon>
        <taxon>Pentapetalae</taxon>
        <taxon>asterids</taxon>
        <taxon>lamiids</taxon>
        <taxon>Solanales</taxon>
        <taxon>Solanaceae</taxon>
        <taxon>Solanoideae</taxon>
        <taxon>Solaneae</taxon>
        <taxon>Solanum</taxon>
    </lineage>
</organism>
<dbReference type="AlphaFoldDB" id="A0A9J6B3U6"/>
<protein>
    <submittedName>
        <fullName evidence="2">Uncharacterized protein</fullName>
    </submittedName>
</protein>
<sequence>MKFCAKFLLTVLVDGLLVMGVVTMSGTQRPSKKVATLSQRKRVRSGGNVPPTPAVPRGQTRRFRVKIVVKEGKLWWKKHTKARYFSDVCIDKDNFAREFPPDTKADLRVTYGVYLCRAGAPLHGHHPGKGLLGLCLDDAHRVEHGAILKLAMRKARVYKGRRYAFEGLIIILCRAVGVPKEKVDYMEPLFPAPVDITRTKGPDTEFGPTLTTAELHRHDELIMASMYGLEILAIRMAVWFPLTCNWVMLKGDIH</sequence>
<evidence type="ECO:0000256" key="1">
    <source>
        <dbReference type="SAM" id="SignalP"/>
    </source>
</evidence>
<keyword evidence="3" id="KW-1185">Reference proteome</keyword>
<evidence type="ECO:0000313" key="2">
    <source>
        <dbReference type="EMBL" id="KAG5631406.1"/>
    </source>
</evidence>
<gene>
    <name evidence="2" type="ORF">H5410_003123</name>
</gene>
<accession>A0A9J6B3U6</accession>
<evidence type="ECO:0000313" key="3">
    <source>
        <dbReference type="Proteomes" id="UP000824120"/>
    </source>
</evidence>
<keyword evidence="1" id="KW-0732">Signal</keyword>